<reference evidence="4" key="1">
    <citation type="submission" date="2017-04" db="EMBL/GenBank/DDBJ databases">
        <authorList>
            <person name="Varghese N."/>
            <person name="Submissions S."/>
        </authorList>
    </citation>
    <scope>NUCLEOTIDE SEQUENCE [LARGE SCALE GENOMIC DNA]</scope>
    <source>
        <strain evidence="4">DSM 4125</strain>
    </source>
</reference>
<keyword evidence="4" id="KW-1185">Reference proteome</keyword>
<dbReference type="STRING" id="1028.SAMN05661096_03941"/>
<dbReference type="Gene3D" id="3.40.50.1820">
    <property type="entry name" value="alpha/beta hydrolase"/>
    <property type="match status" value="1"/>
</dbReference>
<dbReference type="AlphaFoldDB" id="A0A1X7LH32"/>
<dbReference type="PANTHER" id="PTHR48081">
    <property type="entry name" value="AB HYDROLASE SUPERFAMILY PROTEIN C4A8.06C"/>
    <property type="match status" value="1"/>
</dbReference>
<protein>
    <submittedName>
        <fullName evidence="3">Alpha/beta hydrolase family protein</fullName>
    </submittedName>
</protein>
<dbReference type="EMBL" id="FXAW01000011">
    <property type="protein sequence ID" value="SMG52489.1"/>
    <property type="molecule type" value="Genomic_DNA"/>
</dbReference>
<dbReference type="InterPro" id="IPR029058">
    <property type="entry name" value="AB_hydrolase_fold"/>
</dbReference>
<dbReference type="GO" id="GO:0016787">
    <property type="term" value="F:hydrolase activity"/>
    <property type="evidence" value="ECO:0007669"/>
    <property type="project" value="UniProtKB-KW"/>
</dbReference>
<dbReference type="RefSeq" id="WP_085519061.1">
    <property type="nucleotide sequence ID" value="NZ_FXAW01000011.1"/>
</dbReference>
<evidence type="ECO:0000313" key="4">
    <source>
        <dbReference type="Proteomes" id="UP000193804"/>
    </source>
</evidence>
<dbReference type="PROSITE" id="PS51257">
    <property type="entry name" value="PROKAR_LIPOPROTEIN"/>
    <property type="match status" value="1"/>
</dbReference>
<proteinExistence type="predicted"/>
<dbReference type="SUPFAM" id="SSF53474">
    <property type="entry name" value="alpha/beta-Hydrolases"/>
    <property type="match status" value="1"/>
</dbReference>
<gene>
    <name evidence="3" type="ORF">SAMN05661096_03941</name>
</gene>
<evidence type="ECO:0000259" key="2">
    <source>
        <dbReference type="Pfam" id="PF20434"/>
    </source>
</evidence>
<dbReference type="OrthoDB" id="9777975at2"/>
<dbReference type="InterPro" id="IPR049492">
    <property type="entry name" value="BD-FAE-like_dom"/>
</dbReference>
<dbReference type="Proteomes" id="UP000193804">
    <property type="component" value="Unassembled WGS sequence"/>
</dbReference>
<name>A0A1X7LH32_9BACT</name>
<sequence length="298" mass="33462">MNKSLHHLTILVLLIFTSCSTEKLTSIPDKTSEQIAATYEVLKDVSYDSDPGQKLDIYLSKDANSYEDKNYTIVFLHGGAYYLSDKSKEERYIAPYLKKGLNVVNMNYRLKRGIPVATSDLTNALNFLKANNPDYNLNLTQIIVTGFSAGAQIAINVALAQNNPKFPDTLRNGIEIIGAINISEPVDDLDVIEKIFVNHEYELFSEAGKSLFPSDGYASKEVLSVYEPVSYFDTNDPPVFLWHGGQDAQIPPATFEEFTSLMKKNKDFIMFIPEGKHSPTEEELVDAYVEIFKFLDAL</sequence>
<dbReference type="Pfam" id="PF20434">
    <property type="entry name" value="BD-FAE"/>
    <property type="match status" value="1"/>
</dbReference>
<organism evidence="3 4">
    <name type="scientific">Marivirga sericea</name>
    <dbReference type="NCBI Taxonomy" id="1028"/>
    <lineage>
        <taxon>Bacteria</taxon>
        <taxon>Pseudomonadati</taxon>
        <taxon>Bacteroidota</taxon>
        <taxon>Cytophagia</taxon>
        <taxon>Cytophagales</taxon>
        <taxon>Marivirgaceae</taxon>
        <taxon>Marivirga</taxon>
    </lineage>
</organism>
<feature type="domain" description="BD-FAE-like" evidence="2">
    <location>
        <begin position="55"/>
        <end position="258"/>
    </location>
</feature>
<keyword evidence="1 3" id="KW-0378">Hydrolase</keyword>
<evidence type="ECO:0000313" key="3">
    <source>
        <dbReference type="EMBL" id="SMG52489.1"/>
    </source>
</evidence>
<accession>A0A1X7LH32</accession>
<dbReference type="InterPro" id="IPR050300">
    <property type="entry name" value="GDXG_lipolytic_enzyme"/>
</dbReference>
<evidence type="ECO:0000256" key="1">
    <source>
        <dbReference type="ARBA" id="ARBA00022801"/>
    </source>
</evidence>